<dbReference type="KEGG" id="fsa:C5Q98_00390"/>
<feature type="transmembrane region" description="Helical" evidence="1">
    <location>
        <begin position="15"/>
        <end position="35"/>
    </location>
</feature>
<keyword evidence="1" id="KW-0812">Transmembrane</keyword>
<name>A0A2S0KL69_9FIRM</name>
<keyword evidence="1" id="KW-0472">Membrane</keyword>
<evidence type="ECO:0000313" key="3">
    <source>
        <dbReference type="Proteomes" id="UP000237947"/>
    </source>
</evidence>
<organism evidence="2 3">
    <name type="scientific">Fastidiosipila sanguinis</name>
    <dbReference type="NCBI Taxonomy" id="236753"/>
    <lineage>
        <taxon>Bacteria</taxon>
        <taxon>Bacillati</taxon>
        <taxon>Bacillota</taxon>
        <taxon>Clostridia</taxon>
        <taxon>Eubacteriales</taxon>
        <taxon>Oscillospiraceae</taxon>
        <taxon>Fastidiosipila</taxon>
    </lineage>
</organism>
<keyword evidence="1" id="KW-1133">Transmembrane helix</keyword>
<reference evidence="3" key="1">
    <citation type="submission" date="2018-02" db="EMBL/GenBank/DDBJ databases">
        <authorList>
            <person name="Holder M.E."/>
            <person name="Ajami N.J."/>
            <person name="Petrosino J.F."/>
        </authorList>
    </citation>
    <scope>NUCLEOTIDE SEQUENCE [LARGE SCALE GENOMIC DNA]</scope>
    <source>
        <strain evidence="3">CCUG 47711</strain>
    </source>
</reference>
<dbReference type="InterPro" id="IPR018723">
    <property type="entry name" value="DUF2254_membrane"/>
</dbReference>
<dbReference type="AlphaFoldDB" id="A0A2S0KL69"/>
<dbReference type="Proteomes" id="UP000237947">
    <property type="component" value="Chromosome"/>
</dbReference>
<evidence type="ECO:0000313" key="2">
    <source>
        <dbReference type="EMBL" id="AVM41778.1"/>
    </source>
</evidence>
<feature type="transmembrane region" description="Helical" evidence="1">
    <location>
        <begin position="67"/>
        <end position="86"/>
    </location>
</feature>
<evidence type="ECO:0000256" key="1">
    <source>
        <dbReference type="SAM" id="Phobius"/>
    </source>
</evidence>
<dbReference type="RefSeq" id="WP_106011766.1">
    <property type="nucleotide sequence ID" value="NZ_CP027226.1"/>
</dbReference>
<dbReference type="Pfam" id="PF10011">
    <property type="entry name" value="DUF2254"/>
    <property type="match status" value="1"/>
</dbReference>
<sequence length="427" mass="48761">MLNNAKIFLYNKRTWVYFLQYVLLSLVLLTAVLLVDTSDTIDHRYLPEAFFTSAESAQSVLSSLSSALLSIATFTFTTIISVLTFYSSSFTPRVVENFASKKITMKVLGAFIGGFIYSIIALNFTKTYNSETPVIAGNIGVLYGLLCVLYLTIFFQETIKSLQVTNLITEISDITSKVIDEDLKDRDREYNVKDLENSQYISVLSNKSGYLEAINYTEAGDIFKNFSGLVYLSHKRGEFIVESEELARIYTKKDSELINDKVIKEIYDIFHIQENKISITDYRYGLDKLTEITITALSSDVRDPSTATHCIRKLSLLMSKLSKVDSNHYVKNIGDKGLIYYFTQSFEQDFYDTFVHIYNHAGETSEIMNTLYDAFIILVTSASDKNKAFLAEVVQDMHENIIDKFNLTCDRENFEKKYQRFSAIASR</sequence>
<feature type="transmembrane region" description="Helical" evidence="1">
    <location>
        <begin position="134"/>
        <end position="155"/>
    </location>
</feature>
<evidence type="ECO:0008006" key="4">
    <source>
        <dbReference type="Google" id="ProtNLM"/>
    </source>
</evidence>
<dbReference type="EMBL" id="CP027226">
    <property type="protein sequence ID" value="AVM41778.1"/>
    <property type="molecule type" value="Genomic_DNA"/>
</dbReference>
<feature type="transmembrane region" description="Helical" evidence="1">
    <location>
        <begin position="107"/>
        <end position="128"/>
    </location>
</feature>
<accession>A0A2S0KL69</accession>
<protein>
    <recommendedName>
        <fullName evidence="4">DUF2254 domain-containing protein</fullName>
    </recommendedName>
</protein>
<keyword evidence="3" id="KW-1185">Reference proteome</keyword>
<proteinExistence type="predicted"/>
<gene>
    <name evidence="2" type="ORF">C5Q98_00390</name>
</gene>
<dbReference type="OrthoDB" id="2955631at2"/>